<accession>A0A267H5V9</accession>
<dbReference type="Pfam" id="PF01619">
    <property type="entry name" value="Pro_dh"/>
    <property type="match status" value="1"/>
</dbReference>
<comment type="similarity">
    <text evidence="2 5">Belongs to the proline oxidase family.</text>
</comment>
<dbReference type="SUPFAM" id="SSF51730">
    <property type="entry name" value="FAD-linked oxidoreductase"/>
    <property type="match status" value="1"/>
</dbReference>
<dbReference type="PANTHER" id="PTHR13914">
    <property type="entry name" value="PROLINE OXIDASE"/>
    <property type="match status" value="1"/>
</dbReference>
<evidence type="ECO:0000259" key="7">
    <source>
        <dbReference type="Pfam" id="PF01619"/>
    </source>
</evidence>
<evidence type="ECO:0000256" key="2">
    <source>
        <dbReference type="ARBA" id="ARBA00005869"/>
    </source>
</evidence>
<keyword evidence="9" id="KW-1185">Reference proteome</keyword>
<comment type="pathway">
    <text evidence="1">Amino-acid degradation; L-proline degradation into L-glutamate; L-glutamate from L-proline: step 1/2.</text>
</comment>
<evidence type="ECO:0000256" key="4">
    <source>
        <dbReference type="ARBA" id="ARBA00023062"/>
    </source>
</evidence>
<dbReference type="OrthoDB" id="5464at2759"/>
<proteinExistence type="inferred from homology"/>
<dbReference type="EC" id="1.5.5.2" evidence="5"/>
<dbReference type="GO" id="GO:0005739">
    <property type="term" value="C:mitochondrion"/>
    <property type="evidence" value="ECO:0007669"/>
    <property type="project" value="TreeGrafter"/>
</dbReference>
<organism evidence="8 9">
    <name type="scientific">Macrostomum lignano</name>
    <dbReference type="NCBI Taxonomy" id="282301"/>
    <lineage>
        <taxon>Eukaryota</taxon>
        <taxon>Metazoa</taxon>
        <taxon>Spiralia</taxon>
        <taxon>Lophotrochozoa</taxon>
        <taxon>Platyhelminthes</taxon>
        <taxon>Rhabditophora</taxon>
        <taxon>Macrostomorpha</taxon>
        <taxon>Macrostomida</taxon>
        <taxon>Macrostomidae</taxon>
        <taxon>Macrostomum</taxon>
    </lineage>
</organism>
<comment type="function">
    <text evidence="5">Converts proline to delta-1-pyrroline-5-carboxylate.</text>
</comment>
<keyword evidence="3 5" id="KW-0560">Oxidoreductase</keyword>
<dbReference type="GO" id="GO:0004657">
    <property type="term" value="F:proline dehydrogenase activity"/>
    <property type="evidence" value="ECO:0007669"/>
    <property type="project" value="UniProtKB-EC"/>
</dbReference>
<dbReference type="EMBL" id="NIVC01000037">
    <property type="protein sequence ID" value="PAA92919.1"/>
    <property type="molecule type" value="Genomic_DNA"/>
</dbReference>
<dbReference type="GO" id="GO:0071949">
    <property type="term" value="F:FAD binding"/>
    <property type="evidence" value="ECO:0007669"/>
    <property type="project" value="TreeGrafter"/>
</dbReference>
<comment type="cofactor">
    <cofactor evidence="5">
        <name>FAD</name>
        <dbReference type="ChEBI" id="CHEBI:57692"/>
    </cofactor>
</comment>
<keyword evidence="5" id="KW-0285">Flavoprotein</keyword>
<feature type="domain" description="Proline dehydrogenase" evidence="7">
    <location>
        <begin position="139"/>
        <end position="591"/>
    </location>
</feature>
<keyword evidence="5" id="KW-0274">FAD</keyword>
<evidence type="ECO:0000256" key="6">
    <source>
        <dbReference type="SAM" id="MobiDB-lite"/>
    </source>
</evidence>
<sequence length="610" mass="70067">MTSSMMAQHLPRVARLLARPRCHRLLMSPVSTSASSEKSATTLTATEQVPTAPLNSHPELDLSFSDYKEAFRSKSMSELMRAVFVFNMCSISMLVDKNKQVMHLSRKLLGKRLFEKLMKMTFYGQFVGGENQAAIKPLIERNRAFGVKAILDYSAEQDLSEEEAKEKVVEESEVVFAENVTTRDGKLAAAAVPKFQPHLEFANRSSNVISAKTYYYESERQCDNHMDIFLKCIDSVSDSTRKEGMAAIKLTALGRPQLLLQISNILVQAQRFFDFMHNPSEVPSLAGKVDKEFFRQRLKNLGVDFAYDDDVQWLSILQKKEEGSADLLAWENLVEARQDLAKIFKVKSLVTGNVEQIVPVLSEEGQEELRQMLHRTDTIVKHAIDREVRVMIDAEQSYFQPAIRRITMELMRKYNKQRNVVFNTYQCYLKSALDMARTDLNLAEKEDFYFGAKLVRGAYMNQERERASSLKYEDPINPTYEATNQMYHNVLDEVFQSISRREKGKIAVMVATHNEDTVRFTVKKMKEYDVYPSDKLICFGQLLGMCDHMSFPLGQKGYSVYKYVPYGAVSEVLPYLGRRACENRGLLDKVRKEKQLLTRELRRRLTSRGE</sequence>
<evidence type="ECO:0000256" key="1">
    <source>
        <dbReference type="ARBA" id="ARBA00004739"/>
    </source>
</evidence>
<comment type="caution">
    <text evidence="8">The sequence shown here is derived from an EMBL/GenBank/DDBJ whole genome shotgun (WGS) entry which is preliminary data.</text>
</comment>
<dbReference type="GO" id="GO:0010133">
    <property type="term" value="P:L-proline catabolic process to L-glutamate"/>
    <property type="evidence" value="ECO:0007669"/>
    <property type="project" value="TreeGrafter"/>
</dbReference>
<dbReference type="InterPro" id="IPR029041">
    <property type="entry name" value="FAD-linked_oxidoreductase-like"/>
</dbReference>
<dbReference type="Gene3D" id="3.20.20.220">
    <property type="match status" value="2"/>
</dbReference>
<feature type="compositionally biased region" description="Low complexity" evidence="6">
    <location>
        <begin position="31"/>
        <end position="46"/>
    </location>
</feature>
<dbReference type="InterPro" id="IPR015659">
    <property type="entry name" value="Proline_oxidase"/>
</dbReference>
<comment type="catalytic activity">
    <reaction evidence="5">
        <text>L-proline + a quinone = (S)-1-pyrroline-5-carboxylate + a quinol + H(+)</text>
        <dbReference type="Rhea" id="RHEA:23784"/>
        <dbReference type="ChEBI" id="CHEBI:15378"/>
        <dbReference type="ChEBI" id="CHEBI:17388"/>
        <dbReference type="ChEBI" id="CHEBI:24646"/>
        <dbReference type="ChEBI" id="CHEBI:60039"/>
        <dbReference type="ChEBI" id="CHEBI:132124"/>
        <dbReference type="EC" id="1.5.5.2"/>
    </reaction>
</comment>
<feature type="region of interest" description="Disordered" evidence="6">
    <location>
        <begin position="28"/>
        <end position="47"/>
    </location>
</feature>
<dbReference type="STRING" id="282301.A0A267H5V9"/>
<keyword evidence="4 5" id="KW-0642">Proline metabolism</keyword>
<dbReference type="AlphaFoldDB" id="A0A267H5V9"/>
<evidence type="ECO:0000313" key="8">
    <source>
        <dbReference type="EMBL" id="PAA92919.1"/>
    </source>
</evidence>
<protein>
    <recommendedName>
        <fullName evidence="5">Proline dehydrogenase</fullName>
        <ecNumber evidence="5">1.5.5.2</ecNumber>
    </recommendedName>
</protein>
<gene>
    <name evidence="8" type="ORF">BOX15_Mlig004029g3</name>
</gene>
<evidence type="ECO:0000313" key="9">
    <source>
        <dbReference type="Proteomes" id="UP000215902"/>
    </source>
</evidence>
<evidence type="ECO:0000256" key="3">
    <source>
        <dbReference type="ARBA" id="ARBA00023002"/>
    </source>
</evidence>
<dbReference type="PANTHER" id="PTHR13914:SF0">
    <property type="entry name" value="PROLINE DEHYDROGENASE 1, MITOCHONDRIAL"/>
    <property type="match status" value="1"/>
</dbReference>
<reference evidence="8 9" key="1">
    <citation type="submission" date="2017-06" db="EMBL/GenBank/DDBJ databases">
        <title>A platform for efficient transgenesis in Macrostomum lignano, a flatworm model organism for stem cell research.</title>
        <authorList>
            <person name="Berezikov E."/>
        </authorList>
    </citation>
    <scope>NUCLEOTIDE SEQUENCE [LARGE SCALE GENOMIC DNA]</scope>
    <source>
        <strain evidence="8">DV1</strain>
        <tissue evidence="8">Whole organism</tissue>
    </source>
</reference>
<dbReference type="InterPro" id="IPR002872">
    <property type="entry name" value="Proline_DH_dom"/>
</dbReference>
<evidence type="ECO:0000256" key="5">
    <source>
        <dbReference type="RuleBase" id="RU364054"/>
    </source>
</evidence>
<dbReference type="Proteomes" id="UP000215902">
    <property type="component" value="Unassembled WGS sequence"/>
</dbReference>
<name>A0A267H5V9_9PLAT</name>